<sequence length="729" mass="78814">MKSLFKVGSAIALLAPGIAVAQVRDGGGSEIIVTAQKRETRLADIPAAINVVTGAQIADNGVSNFEDLTSQVAGMSITSNFGGVASTTVSIRGVGGQDDYRPNGSPSVAFHVDNIYQSSNVFLSVPFFDIERVEVLKGPQGTLYGRNSTAGVVNLITRGPDGKFDGYVQADYASYNRFRAEGAVSAPLSDRIGLRLAVLTDQGGGFMDGKGAGPAAGTQMRPQVPALPDPGVRDNYGDRNLWAGRATLRAETDGGDLTLKLWGSRDRSESQPQDSVAGVSNGGWLEPDNDPFTFYANRYPRRKTDLFGISGTLTKKLGDALRLDLVAGHEESDRTLDGAPGAPLRINQFIFTDQVKQTSLEARLSNAKDGRFNWVVGAYYLKDKTDFGTTLFYEDSRFTQIETDYHQKRDSFAIFGQIDWRLFDRLTLTGGLRYTTESSNYFGSTIDANPYGISLGVGLPLPVFFDNDFDDDNLSGRASAKFDLTRSLSIYGAYGRGYKAGGFDGTSIFSAPEALSFKSETVDSFEGGIKWFPASNLFNLSIDGFHYSFKNLQSSTSTPNGNVRTNIAAAKLKGVDVTGTLNLVRTETQQLTFDAGATFLDSEITKFESSNPVLVTLNLGNNLPAAPKASGHVRLAHSFSMTPDWRLRSSVDVTYKGSEYKRLDNSLSAKAAAYTLLNLRLELQNAASGISVYAYARNVTDKRYYVDIAGPSRLVGAPRTFGAGARFAW</sequence>
<evidence type="ECO:0000256" key="3">
    <source>
        <dbReference type="ARBA" id="ARBA00022452"/>
    </source>
</evidence>
<evidence type="ECO:0000256" key="13">
    <source>
        <dbReference type="SAM" id="MobiDB-lite"/>
    </source>
</evidence>
<feature type="region of interest" description="Disordered" evidence="13">
    <location>
        <begin position="213"/>
        <end position="233"/>
    </location>
</feature>
<keyword evidence="8 12" id="KW-0798">TonB box</keyword>
<feature type="chain" id="PRO_5001763122" evidence="14">
    <location>
        <begin position="22"/>
        <end position="729"/>
    </location>
</feature>
<dbReference type="InterPro" id="IPR000531">
    <property type="entry name" value="Beta-barrel_TonB"/>
</dbReference>
<dbReference type="eggNOG" id="COG4771">
    <property type="taxonomic scope" value="Bacteria"/>
</dbReference>
<dbReference type="GO" id="GO:0009279">
    <property type="term" value="C:cell outer membrane"/>
    <property type="evidence" value="ECO:0007669"/>
    <property type="project" value="UniProtKB-SubCell"/>
</dbReference>
<name>A0A081R9X4_SPHCR</name>
<evidence type="ECO:0000256" key="7">
    <source>
        <dbReference type="ARBA" id="ARBA00023065"/>
    </source>
</evidence>
<reference evidence="17 18" key="1">
    <citation type="submission" date="2014-02" db="EMBL/GenBank/DDBJ databases">
        <title>Whole genome sequence of Sphingobium chlorophenolicum NBRC 16172.</title>
        <authorList>
            <person name="Gan H.M."/>
            <person name="Gan H.Y."/>
            <person name="Chew T.H."/>
            <person name="Savka M.A."/>
        </authorList>
    </citation>
    <scope>NUCLEOTIDE SEQUENCE [LARGE SCALE GENOMIC DNA]</scope>
    <source>
        <strain evidence="17 18">NBRC 16172</strain>
    </source>
</reference>
<gene>
    <name evidence="17" type="ORF">BV95_03748</name>
</gene>
<dbReference type="eggNOG" id="COG1629">
    <property type="taxonomic scope" value="Bacteria"/>
</dbReference>
<dbReference type="PANTHER" id="PTHR32552:SF81">
    <property type="entry name" value="TONB-DEPENDENT OUTER MEMBRANE RECEPTOR"/>
    <property type="match status" value="1"/>
</dbReference>
<dbReference type="EMBL" id="JFHR01000057">
    <property type="protein sequence ID" value="KEQ51997.1"/>
    <property type="molecule type" value="Genomic_DNA"/>
</dbReference>
<keyword evidence="5 11" id="KW-0812">Transmembrane</keyword>
<evidence type="ECO:0000259" key="15">
    <source>
        <dbReference type="Pfam" id="PF00593"/>
    </source>
</evidence>
<evidence type="ECO:0000313" key="18">
    <source>
        <dbReference type="Proteomes" id="UP000028411"/>
    </source>
</evidence>
<evidence type="ECO:0000256" key="10">
    <source>
        <dbReference type="ARBA" id="ARBA00023237"/>
    </source>
</evidence>
<dbReference type="PATRIC" id="fig|46429.4.peg.3735"/>
<dbReference type="Pfam" id="PF07715">
    <property type="entry name" value="Plug"/>
    <property type="match status" value="1"/>
</dbReference>
<keyword evidence="9 11" id="KW-0472">Membrane</keyword>
<evidence type="ECO:0000256" key="4">
    <source>
        <dbReference type="ARBA" id="ARBA00022496"/>
    </source>
</evidence>
<evidence type="ECO:0000256" key="14">
    <source>
        <dbReference type="SAM" id="SignalP"/>
    </source>
</evidence>
<dbReference type="AlphaFoldDB" id="A0A081R9X4"/>
<dbReference type="GO" id="GO:0006826">
    <property type="term" value="P:iron ion transport"/>
    <property type="evidence" value="ECO:0007669"/>
    <property type="project" value="UniProtKB-KW"/>
</dbReference>
<keyword evidence="17" id="KW-0675">Receptor</keyword>
<dbReference type="Gene3D" id="2.40.170.20">
    <property type="entry name" value="TonB-dependent receptor, beta-barrel domain"/>
    <property type="match status" value="1"/>
</dbReference>
<evidence type="ECO:0000256" key="11">
    <source>
        <dbReference type="PROSITE-ProRule" id="PRU01360"/>
    </source>
</evidence>
<feature type="domain" description="TonB-dependent receptor-like beta-barrel" evidence="15">
    <location>
        <begin position="276"/>
        <end position="699"/>
    </location>
</feature>
<dbReference type="InterPro" id="IPR012910">
    <property type="entry name" value="Plug_dom"/>
</dbReference>
<dbReference type="RefSeq" id="WP_037455582.1">
    <property type="nucleotide sequence ID" value="NZ_JFHR01000057.1"/>
</dbReference>
<evidence type="ECO:0000256" key="8">
    <source>
        <dbReference type="ARBA" id="ARBA00023077"/>
    </source>
</evidence>
<comment type="subcellular location">
    <subcellularLocation>
        <location evidence="1 11">Cell outer membrane</location>
        <topology evidence="1 11">Multi-pass membrane protein</topology>
    </subcellularLocation>
</comment>
<dbReference type="Pfam" id="PF00593">
    <property type="entry name" value="TonB_dep_Rec_b-barrel"/>
    <property type="match status" value="1"/>
</dbReference>
<keyword evidence="2 11" id="KW-0813">Transport</keyword>
<dbReference type="SUPFAM" id="SSF56935">
    <property type="entry name" value="Porins"/>
    <property type="match status" value="1"/>
</dbReference>
<evidence type="ECO:0000256" key="9">
    <source>
        <dbReference type="ARBA" id="ARBA00023136"/>
    </source>
</evidence>
<evidence type="ECO:0000256" key="6">
    <source>
        <dbReference type="ARBA" id="ARBA00023004"/>
    </source>
</evidence>
<accession>A0A081R9X4</accession>
<protein>
    <submittedName>
        <fullName evidence="17">TonB-dependent receptor</fullName>
    </submittedName>
</protein>
<feature type="domain" description="TonB-dependent receptor plug" evidence="16">
    <location>
        <begin position="42"/>
        <end position="152"/>
    </location>
</feature>
<dbReference type="Proteomes" id="UP000028411">
    <property type="component" value="Unassembled WGS sequence"/>
</dbReference>
<dbReference type="PROSITE" id="PS52016">
    <property type="entry name" value="TONB_DEPENDENT_REC_3"/>
    <property type="match status" value="1"/>
</dbReference>
<organism evidence="17 18">
    <name type="scientific">Sphingobium chlorophenolicum</name>
    <dbReference type="NCBI Taxonomy" id="46429"/>
    <lineage>
        <taxon>Bacteria</taxon>
        <taxon>Pseudomonadati</taxon>
        <taxon>Pseudomonadota</taxon>
        <taxon>Alphaproteobacteria</taxon>
        <taxon>Sphingomonadales</taxon>
        <taxon>Sphingomonadaceae</taxon>
        <taxon>Sphingobium</taxon>
    </lineage>
</organism>
<keyword evidence="7" id="KW-0406">Ion transport</keyword>
<proteinExistence type="inferred from homology"/>
<evidence type="ECO:0000256" key="12">
    <source>
        <dbReference type="RuleBase" id="RU003357"/>
    </source>
</evidence>
<feature type="signal peptide" evidence="14">
    <location>
        <begin position="1"/>
        <end position="21"/>
    </location>
</feature>
<dbReference type="CDD" id="cd01347">
    <property type="entry name" value="ligand_gated_channel"/>
    <property type="match status" value="1"/>
</dbReference>
<keyword evidence="4" id="KW-0410">Iron transport</keyword>
<evidence type="ECO:0000313" key="17">
    <source>
        <dbReference type="EMBL" id="KEQ51997.1"/>
    </source>
</evidence>
<keyword evidence="6" id="KW-0408">Iron</keyword>
<evidence type="ECO:0000256" key="2">
    <source>
        <dbReference type="ARBA" id="ARBA00022448"/>
    </source>
</evidence>
<evidence type="ECO:0000259" key="16">
    <source>
        <dbReference type="Pfam" id="PF07715"/>
    </source>
</evidence>
<comment type="caution">
    <text evidence="17">The sequence shown here is derived from an EMBL/GenBank/DDBJ whole genome shotgun (WGS) entry which is preliminary data.</text>
</comment>
<keyword evidence="3 11" id="KW-1134">Transmembrane beta strand</keyword>
<dbReference type="InterPro" id="IPR039426">
    <property type="entry name" value="TonB-dep_rcpt-like"/>
</dbReference>
<dbReference type="InterPro" id="IPR036942">
    <property type="entry name" value="Beta-barrel_TonB_sf"/>
</dbReference>
<evidence type="ECO:0000256" key="1">
    <source>
        <dbReference type="ARBA" id="ARBA00004571"/>
    </source>
</evidence>
<comment type="similarity">
    <text evidence="11 12">Belongs to the TonB-dependent receptor family.</text>
</comment>
<evidence type="ECO:0000256" key="5">
    <source>
        <dbReference type="ARBA" id="ARBA00022692"/>
    </source>
</evidence>
<keyword evidence="14" id="KW-0732">Signal</keyword>
<dbReference type="OrthoDB" id="7455607at2"/>
<dbReference type="PANTHER" id="PTHR32552">
    <property type="entry name" value="FERRICHROME IRON RECEPTOR-RELATED"/>
    <property type="match status" value="1"/>
</dbReference>
<keyword evidence="10 11" id="KW-0998">Cell outer membrane</keyword>